<evidence type="ECO:0000256" key="2">
    <source>
        <dbReference type="SAM" id="Phobius"/>
    </source>
</evidence>
<dbReference type="EMBL" id="JAXQNO010000014">
    <property type="protein sequence ID" value="KAK4784694.1"/>
    <property type="molecule type" value="Genomic_DNA"/>
</dbReference>
<feature type="compositionally biased region" description="Basic and acidic residues" evidence="1">
    <location>
        <begin position="113"/>
        <end position="136"/>
    </location>
</feature>
<feature type="transmembrane region" description="Helical" evidence="2">
    <location>
        <begin position="42"/>
        <end position="62"/>
    </location>
</feature>
<gene>
    <name evidence="3" type="ORF">SAY86_019062</name>
</gene>
<dbReference type="PANTHER" id="PTHR33429:SF7">
    <property type="entry name" value="OS02G0708000 PROTEIN"/>
    <property type="match status" value="1"/>
</dbReference>
<feature type="region of interest" description="Disordered" evidence="1">
    <location>
        <begin position="72"/>
        <end position="136"/>
    </location>
</feature>
<evidence type="ECO:0000256" key="1">
    <source>
        <dbReference type="SAM" id="MobiDB-lite"/>
    </source>
</evidence>
<proteinExistence type="predicted"/>
<protein>
    <recommendedName>
        <fullName evidence="5">Transmembrane protein</fullName>
    </recommendedName>
</protein>
<keyword evidence="2" id="KW-1133">Transmembrane helix</keyword>
<keyword evidence="2" id="KW-0472">Membrane</keyword>
<reference evidence="3 4" key="1">
    <citation type="journal article" date="2023" name="Hortic Res">
        <title>Pangenome of water caltrop reveals structural variations and asymmetric subgenome divergence after allopolyploidization.</title>
        <authorList>
            <person name="Zhang X."/>
            <person name="Chen Y."/>
            <person name="Wang L."/>
            <person name="Yuan Y."/>
            <person name="Fang M."/>
            <person name="Shi L."/>
            <person name="Lu R."/>
            <person name="Comes H.P."/>
            <person name="Ma Y."/>
            <person name="Chen Y."/>
            <person name="Huang G."/>
            <person name="Zhou Y."/>
            <person name="Zheng Z."/>
            <person name="Qiu Y."/>
        </authorList>
    </citation>
    <scope>NUCLEOTIDE SEQUENCE [LARGE SCALE GENOMIC DNA]</scope>
    <source>
        <strain evidence="3">F231</strain>
    </source>
</reference>
<dbReference type="PANTHER" id="PTHR33429">
    <property type="entry name" value="OS02G0708000 PROTEIN-RELATED"/>
    <property type="match status" value="1"/>
</dbReference>
<evidence type="ECO:0000313" key="3">
    <source>
        <dbReference type="EMBL" id="KAK4784694.1"/>
    </source>
</evidence>
<keyword evidence="4" id="KW-1185">Reference proteome</keyword>
<organism evidence="3 4">
    <name type="scientific">Trapa natans</name>
    <name type="common">Water chestnut</name>
    <dbReference type="NCBI Taxonomy" id="22666"/>
    <lineage>
        <taxon>Eukaryota</taxon>
        <taxon>Viridiplantae</taxon>
        <taxon>Streptophyta</taxon>
        <taxon>Embryophyta</taxon>
        <taxon>Tracheophyta</taxon>
        <taxon>Spermatophyta</taxon>
        <taxon>Magnoliopsida</taxon>
        <taxon>eudicotyledons</taxon>
        <taxon>Gunneridae</taxon>
        <taxon>Pentapetalae</taxon>
        <taxon>rosids</taxon>
        <taxon>malvids</taxon>
        <taxon>Myrtales</taxon>
        <taxon>Lythraceae</taxon>
        <taxon>Trapa</taxon>
    </lineage>
</organism>
<dbReference type="Proteomes" id="UP001346149">
    <property type="component" value="Unassembled WGS sequence"/>
</dbReference>
<comment type="caution">
    <text evidence="3">The sequence shown here is derived from an EMBL/GenBank/DDBJ whole genome shotgun (WGS) entry which is preliminary data.</text>
</comment>
<keyword evidence="2" id="KW-0812">Transmembrane</keyword>
<evidence type="ECO:0000313" key="4">
    <source>
        <dbReference type="Proteomes" id="UP001346149"/>
    </source>
</evidence>
<feature type="region of interest" description="Disordered" evidence="1">
    <location>
        <begin position="1"/>
        <end position="37"/>
    </location>
</feature>
<dbReference type="AlphaFoldDB" id="A0AAN7LI12"/>
<accession>A0AAN7LI12</accession>
<sequence>MSSQIMQQPYVPQPPALIGDPNTVMGQPQAQSHSHSHSTGSFTMVFVVLASIAVISAIACCLGRFCNRRADAYAGPKQPKRANSTARDRGHPPKEDDVESGLDNATGPKQPKTKGDDTSQGHHEGENDIKFSFERRVRAPRSGFKPFMEGGFGYGPN</sequence>
<evidence type="ECO:0008006" key="5">
    <source>
        <dbReference type="Google" id="ProtNLM"/>
    </source>
</evidence>
<name>A0AAN7LI12_TRANT</name>
<feature type="compositionally biased region" description="Basic and acidic residues" evidence="1">
    <location>
        <begin position="86"/>
        <end position="95"/>
    </location>
</feature>